<dbReference type="InterPro" id="IPR053170">
    <property type="entry name" value="Transcription_regulator"/>
</dbReference>
<accession>A0A558HH06</accession>
<feature type="transmembrane region" description="Helical" evidence="1">
    <location>
        <begin position="134"/>
        <end position="159"/>
    </location>
</feature>
<proteinExistence type="predicted"/>
<keyword evidence="1" id="KW-0472">Membrane</keyword>
<dbReference type="InterPro" id="IPR007404">
    <property type="entry name" value="YdjM-like"/>
</dbReference>
<feature type="transmembrane region" description="Helical" evidence="1">
    <location>
        <begin position="166"/>
        <end position="183"/>
    </location>
</feature>
<keyword evidence="1" id="KW-1133">Transmembrane helix</keyword>
<evidence type="ECO:0000313" key="2">
    <source>
        <dbReference type="EMBL" id="TVU68410.1"/>
    </source>
</evidence>
<sequence length="366" mass="40188">MDSLTQVCLGAVVGGAVMAPAIRRLPKERCGTALRYALLGGAVLGTVPDLDVFINYGDAVANYTHHRGFSHSLLILSLVGLVLGWGLSRRPRLLVLGRSRLIVYCVLCLITHPLLDAFTTYGTQLLWPWPSRPISLASVFIIDPLYTLPLLITGVWVAIRGRAGHLLSVGLVLSSLYLGWGLTAKNWVDIRMTPVLARQGFSDAPRMIQPTPFNSLLWRVSIVTPQADHEWLVSVFDSDARLNRLARRDFPRQPALDAAVAGIDDGQRLRWFAAPFLRASRETTDTGGVMLAVTDTRLGSPGYHPFSFALARETSAGEWVSLDASQRLPSPRVDRAAFLALWQAIRDPDTRQHQAAHPATPRHDAG</sequence>
<keyword evidence="3" id="KW-1185">Reference proteome</keyword>
<dbReference type="AlphaFoldDB" id="A0A558HH06"/>
<keyword evidence="2" id="KW-0378">Hydrolase</keyword>
<evidence type="ECO:0000256" key="1">
    <source>
        <dbReference type="SAM" id="Phobius"/>
    </source>
</evidence>
<feature type="transmembrane region" description="Helical" evidence="1">
    <location>
        <begin position="33"/>
        <end position="56"/>
    </location>
</feature>
<protein>
    <submittedName>
        <fullName evidence="2">Metal-dependent hydrolase</fullName>
    </submittedName>
</protein>
<name>A0A558HH06_9GAMM</name>
<evidence type="ECO:0000313" key="3">
    <source>
        <dbReference type="Proteomes" id="UP000319941"/>
    </source>
</evidence>
<dbReference type="STRING" id="553385.GCA_000591415_01626"/>
<organism evidence="2 3">
    <name type="scientific">Cobetia crustatorum</name>
    <dbReference type="NCBI Taxonomy" id="553385"/>
    <lineage>
        <taxon>Bacteria</taxon>
        <taxon>Pseudomonadati</taxon>
        <taxon>Pseudomonadota</taxon>
        <taxon>Gammaproteobacteria</taxon>
        <taxon>Oceanospirillales</taxon>
        <taxon>Halomonadaceae</taxon>
        <taxon>Cobetia</taxon>
    </lineage>
</organism>
<dbReference type="EMBL" id="VNFH01000010">
    <property type="protein sequence ID" value="TVU68410.1"/>
    <property type="molecule type" value="Genomic_DNA"/>
</dbReference>
<feature type="transmembrane region" description="Helical" evidence="1">
    <location>
        <begin position="68"/>
        <end position="89"/>
    </location>
</feature>
<gene>
    <name evidence="2" type="ORF">FQP86_14550</name>
</gene>
<dbReference type="PANTHER" id="PTHR40031:SF1">
    <property type="entry name" value="MEMBRANE-BOUND METAL-DEPENDENT HYDROLASE"/>
    <property type="match status" value="1"/>
</dbReference>
<keyword evidence="1" id="KW-0812">Transmembrane</keyword>
<feature type="transmembrane region" description="Helical" evidence="1">
    <location>
        <begin position="101"/>
        <end position="122"/>
    </location>
</feature>
<dbReference type="Proteomes" id="UP000319941">
    <property type="component" value="Unassembled WGS sequence"/>
</dbReference>
<dbReference type="RefSeq" id="WP_088743687.1">
    <property type="nucleotide sequence ID" value="NZ_CAWOWR010000002.1"/>
</dbReference>
<dbReference type="OrthoDB" id="9781927at2"/>
<comment type="caution">
    <text evidence="2">The sequence shown here is derived from an EMBL/GenBank/DDBJ whole genome shotgun (WGS) entry which is preliminary data.</text>
</comment>
<dbReference type="Pfam" id="PF04307">
    <property type="entry name" value="YdjM"/>
    <property type="match status" value="1"/>
</dbReference>
<dbReference type="GO" id="GO:0016787">
    <property type="term" value="F:hydrolase activity"/>
    <property type="evidence" value="ECO:0007669"/>
    <property type="project" value="UniProtKB-KW"/>
</dbReference>
<dbReference type="PANTHER" id="PTHR40031">
    <property type="entry name" value="HYPOTHETICAL MEMBRANE SPANNING PROTEIN"/>
    <property type="match status" value="1"/>
</dbReference>
<reference evidence="2 3" key="1">
    <citation type="submission" date="2019-07" db="EMBL/GenBank/DDBJ databases">
        <title>Diversity of Bacteria from Kongsfjorden, Arctic.</title>
        <authorList>
            <person name="Yu Y."/>
        </authorList>
    </citation>
    <scope>NUCLEOTIDE SEQUENCE [LARGE SCALE GENOMIC DNA]</scope>
    <source>
        <strain evidence="2 3">SM1923</strain>
    </source>
</reference>